<accession>A0A9P9IBT2</accession>
<reference evidence="2" key="1">
    <citation type="journal article" date="2021" name="Nat. Commun.">
        <title>Genetic determinants of endophytism in the Arabidopsis root mycobiome.</title>
        <authorList>
            <person name="Mesny F."/>
            <person name="Miyauchi S."/>
            <person name="Thiergart T."/>
            <person name="Pickel B."/>
            <person name="Atanasova L."/>
            <person name="Karlsson M."/>
            <person name="Huettel B."/>
            <person name="Barry K.W."/>
            <person name="Haridas S."/>
            <person name="Chen C."/>
            <person name="Bauer D."/>
            <person name="Andreopoulos W."/>
            <person name="Pangilinan J."/>
            <person name="LaButti K."/>
            <person name="Riley R."/>
            <person name="Lipzen A."/>
            <person name="Clum A."/>
            <person name="Drula E."/>
            <person name="Henrissat B."/>
            <person name="Kohler A."/>
            <person name="Grigoriev I.V."/>
            <person name="Martin F.M."/>
            <person name="Hacquard S."/>
        </authorList>
    </citation>
    <scope>NUCLEOTIDE SEQUENCE</scope>
    <source>
        <strain evidence="2">MPI-CAGE-AT-0021</strain>
    </source>
</reference>
<sequence length="276" mass="30407">MMVMASSRFFTTLVLAVLCLFSNLLNAYDLSTYHEPKGDLGVQLDRVLAMSSAEYQERGNAAPIKSMYWVVSSFVDFRSGVTLTDGQIFKIALDAYKEMTPALEQYGAASNKIRGSVMTVLAFEDRVIIASSQKGKSSFSYDFEDTPVFQTLQKCTELHGGDEALGHNNGAGCGEVMSAHMFYRKYGSEATLAGKKSRAVTVWFNAKDNVVEWKEPCPLTELDEDNNPKPFPAGWWGCKEFGMAQGIRYIPKPADADKEGEPYSMTGALIGQISLC</sequence>
<name>A0A9P9IBT2_9HYPO</name>
<dbReference type="AlphaFoldDB" id="A0A9P9IBT2"/>
<dbReference type="EMBL" id="JAGMUU010000043">
    <property type="protein sequence ID" value="KAH7114167.1"/>
    <property type="molecule type" value="Genomic_DNA"/>
</dbReference>
<dbReference type="OrthoDB" id="3780330at2759"/>
<dbReference type="Proteomes" id="UP000717696">
    <property type="component" value="Unassembled WGS sequence"/>
</dbReference>
<gene>
    <name evidence="2" type="ORF">B0J13DRAFT_533679</name>
</gene>
<evidence type="ECO:0000313" key="3">
    <source>
        <dbReference type="Proteomes" id="UP000717696"/>
    </source>
</evidence>
<feature type="chain" id="PRO_5040177129" evidence="1">
    <location>
        <begin position="28"/>
        <end position="276"/>
    </location>
</feature>
<keyword evidence="3" id="KW-1185">Reference proteome</keyword>
<comment type="caution">
    <text evidence="2">The sequence shown here is derived from an EMBL/GenBank/DDBJ whole genome shotgun (WGS) entry which is preliminary data.</text>
</comment>
<organism evidence="2 3">
    <name type="scientific">Dactylonectria estremocensis</name>
    <dbReference type="NCBI Taxonomy" id="1079267"/>
    <lineage>
        <taxon>Eukaryota</taxon>
        <taxon>Fungi</taxon>
        <taxon>Dikarya</taxon>
        <taxon>Ascomycota</taxon>
        <taxon>Pezizomycotina</taxon>
        <taxon>Sordariomycetes</taxon>
        <taxon>Hypocreomycetidae</taxon>
        <taxon>Hypocreales</taxon>
        <taxon>Nectriaceae</taxon>
        <taxon>Dactylonectria</taxon>
    </lineage>
</organism>
<evidence type="ECO:0000313" key="2">
    <source>
        <dbReference type="EMBL" id="KAH7114167.1"/>
    </source>
</evidence>
<feature type="signal peptide" evidence="1">
    <location>
        <begin position="1"/>
        <end position="27"/>
    </location>
</feature>
<evidence type="ECO:0000256" key="1">
    <source>
        <dbReference type="SAM" id="SignalP"/>
    </source>
</evidence>
<protein>
    <submittedName>
        <fullName evidence="2">Uncharacterized protein</fullName>
    </submittedName>
</protein>
<proteinExistence type="predicted"/>
<keyword evidence="1" id="KW-0732">Signal</keyword>